<name>A0A8T0IU02_CERPU</name>
<dbReference type="PANTHER" id="PTHR45936">
    <property type="entry name" value="TRNA-DIHYDROURIDINE(20) SYNTHASE [NAD(P)+]-LIKE"/>
    <property type="match status" value="1"/>
</dbReference>
<proteinExistence type="predicted"/>
<dbReference type="Pfam" id="PF01207">
    <property type="entry name" value="Dus"/>
    <property type="match status" value="1"/>
</dbReference>
<evidence type="ECO:0000313" key="3">
    <source>
        <dbReference type="Proteomes" id="UP000822688"/>
    </source>
</evidence>
<dbReference type="EMBL" id="CM026422">
    <property type="protein sequence ID" value="KAG0586632.1"/>
    <property type="molecule type" value="Genomic_DNA"/>
</dbReference>
<sequence>MEYRGKHILAPMVRVGGLPFRMLAAEYGADITYGEEIVDHKMLRCERVVNEFLGTVDFVERTTKEVVFRTCDAEKERVVFQVGTADAVRCLKVASSVAGDVAAFDVNMGCPKSFSTSGGMGAALLGKPELIHDILTTLRRNLSIPVTCKIRLLETYAETVELARRIETTGVAALAVHGRRVKDRTHRDPAQWDGIQEVVSALSIPVIANGDVLEYGDFQRIEDATGASSAMVARAAVWNVSVFRPEGLLFWEDVKSEYVRKCVEWENDVHWTKHTLREMIMRHSNLESAEGKALARCKTLGDVGDLYGFQSYRRELEVSRGGSEIVSYTEDCF</sequence>
<dbReference type="CDD" id="cd02801">
    <property type="entry name" value="DUS_like_FMN"/>
    <property type="match status" value="1"/>
</dbReference>
<dbReference type="SUPFAM" id="SSF51395">
    <property type="entry name" value="FMN-linked oxidoreductases"/>
    <property type="match status" value="1"/>
</dbReference>
<reference evidence="2" key="1">
    <citation type="submission" date="2020-06" db="EMBL/GenBank/DDBJ databases">
        <title>WGS assembly of Ceratodon purpureus strain R40.</title>
        <authorList>
            <person name="Carey S.B."/>
            <person name="Jenkins J."/>
            <person name="Shu S."/>
            <person name="Lovell J.T."/>
            <person name="Sreedasyam A."/>
            <person name="Maumus F."/>
            <person name="Tiley G.P."/>
            <person name="Fernandez-Pozo N."/>
            <person name="Barry K."/>
            <person name="Chen C."/>
            <person name="Wang M."/>
            <person name="Lipzen A."/>
            <person name="Daum C."/>
            <person name="Saski C.A."/>
            <person name="Payton A.C."/>
            <person name="Mcbreen J.C."/>
            <person name="Conrad R.E."/>
            <person name="Kollar L.M."/>
            <person name="Olsson S."/>
            <person name="Huttunen S."/>
            <person name="Landis J.B."/>
            <person name="Wickett N.J."/>
            <person name="Johnson M.G."/>
            <person name="Rensing S.A."/>
            <person name="Grimwood J."/>
            <person name="Schmutz J."/>
            <person name="Mcdaniel S.F."/>
        </authorList>
    </citation>
    <scope>NUCLEOTIDE SEQUENCE</scope>
    <source>
        <strain evidence="2">R40</strain>
    </source>
</reference>
<gene>
    <name evidence="2" type="ORF">KC19_2G105100</name>
</gene>
<dbReference type="GO" id="GO:0005737">
    <property type="term" value="C:cytoplasm"/>
    <property type="evidence" value="ECO:0007669"/>
    <property type="project" value="TreeGrafter"/>
</dbReference>
<comment type="caution">
    <text evidence="2">The sequence shown here is derived from an EMBL/GenBank/DDBJ whole genome shotgun (WGS) entry which is preliminary data.</text>
</comment>
<dbReference type="GO" id="GO:0017150">
    <property type="term" value="F:tRNA dihydrouridine synthase activity"/>
    <property type="evidence" value="ECO:0007669"/>
    <property type="project" value="TreeGrafter"/>
</dbReference>
<dbReference type="InterPro" id="IPR013785">
    <property type="entry name" value="Aldolase_TIM"/>
</dbReference>
<dbReference type="Proteomes" id="UP000822688">
    <property type="component" value="Chromosome 2"/>
</dbReference>
<dbReference type="AlphaFoldDB" id="A0A8T0IU02"/>
<dbReference type="PANTHER" id="PTHR45936:SF1">
    <property type="entry name" value="TRNA-DIHYDROURIDINE(20) SYNTHASE [NAD(P)+]-LIKE"/>
    <property type="match status" value="1"/>
</dbReference>
<dbReference type="Gene3D" id="3.20.20.70">
    <property type="entry name" value="Aldolase class I"/>
    <property type="match status" value="1"/>
</dbReference>
<evidence type="ECO:0000313" key="2">
    <source>
        <dbReference type="EMBL" id="KAG0586632.1"/>
    </source>
</evidence>
<feature type="domain" description="DUS-like FMN-binding" evidence="1">
    <location>
        <begin position="8"/>
        <end position="259"/>
    </location>
</feature>
<evidence type="ECO:0000259" key="1">
    <source>
        <dbReference type="Pfam" id="PF01207"/>
    </source>
</evidence>
<organism evidence="2 3">
    <name type="scientific">Ceratodon purpureus</name>
    <name type="common">Fire moss</name>
    <name type="synonym">Dicranum purpureum</name>
    <dbReference type="NCBI Taxonomy" id="3225"/>
    <lineage>
        <taxon>Eukaryota</taxon>
        <taxon>Viridiplantae</taxon>
        <taxon>Streptophyta</taxon>
        <taxon>Embryophyta</taxon>
        <taxon>Bryophyta</taxon>
        <taxon>Bryophytina</taxon>
        <taxon>Bryopsida</taxon>
        <taxon>Dicranidae</taxon>
        <taxon>Pseudoditrichales</taxon>
        <taxon>Ditrichaceae</taxon>
        <taxon>Ceratodon</taxon>
    </lineage>
</organism>
<accession>A0A8T0IU02</accession>
<protein>
    <recommendedName>
        <fullName evidence="1">DUS-like FMN-binding domain-containing protein</fullName>
    </recommendedName>
</protein>
<keyword evidence="3" id="KW-1185">Reference proteome</keyword>
<dbReference type="InterPro" id="IPR035587">
    <property type="entry name" value="DUS-like_FMN-bd"/>
</dbReference>
<dbReference type="InterPro" id="IPR052582">
    <property type="entry name" value="tRNA-DUS-like"/>
</dbReference>